<proteinExistence type="inferred from homology"/>
<dbReference type="Proteomes" id="UP001165060">
    <property type="component" value="Unassembled WGS sequence"/>
</dbReference>
<dbReference type="CDD" id="cd01171">
    <property type="entry name" value="YXKO-related"/>
    <property type="match status" value="1"/>
</dbReference>
<dbReference type="InterPro" id="IPR000631">
    <property type="entry name" value="CARKD"/>
</dbReference>
<dbReference type="PROSITE" id="PS51383">
    <property type="entry name" value="YJEF_C_3"/>
    <property type="match status" value="1"/>
</dbReference>
<evidence type="ECO:0000256" key="4">
    <source>
        <dbReference type="ARBA" id="ARBA00023027"/>
    </source>
</evidence>
<comment type="catalytic activity">
    <reaction evidence="6">
        <text>(6S)-NADHX + ATP = ADP + phosphate + NADH + H(+)</text>
        <dbReference type="Rhea" id="RHEA:19017"/>
        <dbReference type="ChEBI" id="CHEBI:15378"/>
        <dbReference type="ChEBI" id="CHEBI:30616"/>
        <dbReference type="ChEBI" id="CHEBI:43474"/>
        <dbReference type="ChEBI" id="CHEBI:57945"/>
        <dbReference type="ChEBI" id="CHEBI:64074"/>
        <dbReference type="ChEBI" id="CHEBI:456216"/>
        <dbReference type="EC" id="4.2.1.93"/>
    </reaction>
</comment>
<organism evidence="8 9">
    <name type="scientific">Tetraparma gracilis</name>
    <dbReference type="NCBI Taxonomy" id="2962635"/>
    <lineage>
        <taxon>Eukaryota</taxon>
        <taxon>Sar</taxon>
        <taxon>Stramenopiles</taxon>
        <taxon>Ochrophyta</taxon>
        <taxon>Bolidophyceae</taxon>
        <taxon>Parmales</taxon>
        <taxon>Triparmaceae</taxon>
        <taxon>Tetraparma</taxon>
    </lineage>
</organism>
<keyword evidence="3" id="KW-0521">NADP</keyword>
<keyword evidence="2 6" id="KW-0067">ATP-binding</keyword>
<comment type="similarity">
    <text evidence="6">Belongs to the NnrD/CARKD family.</text>
</comment>
<feature type="binding site" evidence="6">
    <location>
        <position position="249"/>
    </location>
    <ligand>
        <name>(6S)-NADPHX</name>
        <dbReference type="ChEBI" id="CHEBI:64076"/>
    </ligand>
</feature>
<comment type="cofactor">
    <cofactor evidence="6">
        <name>Mg(2+)</name>
        <dbReference type="ChEBI" id="CHEBI:18420"/>
    </cofactor>
</comment>
<evidence type="ECO:0000256" key="6">
    <source>
        <dbReference type="HAMAP-Rule" id="MF_03157"/>
    </source>
</evidence>
<dbReference type="InterPro" id="IPR029056">
    <property type="entry name" value="Ribokinase-like"/>
</dbReference>
<keyword evidence="4 6" id="KW-0520">NAD</keyword>
<evidence type="ECO:0000256" key="5">
    <source>
        <dbReference type="ARBA" id="ARBA00023239"/>
    </source>
</evidence>
<dbReference type="HAMAP" id="MF_01965">
    <property type="entry name" value="NADHX_dehydratase"/>
    <property type="match status" value="1"/>
</dbReference>
<accession>A0ABQ6N4J3</accession>
<feature type="binding site" evidence="6">
    <location>
        <position position="119"/>
    </location>
    <ligand>
        <name>(6S)-NADPHX</name>
        <dbReference type="ChEBI" id="CHEBI:64076"/>
    </ligand>
</feature>
<feature type="binding site" evidence="6">
    <location>
        <begin position="239"/>
        <end position="248"/>
    </location>
    <ligand>
        <name>ATP</name>
        <dbReference type="ChEBI" id="CHEBI:30616"/>
    </ligand>
</feature>
<dbReference type="Gene3D" id="3.40.1190.20">
    <property type="match status" value="1"/>
</dbReference>
<comment type="caution">
    <text evidence="8">The sequence shown here is derived from an EMBL/GenBank/DDBJ whole genome shotgun (WGS) entry which is preliminary data.</text>
</comment>
<evidence type="ECO:0000256" key="3">
    <source>
        <dbReference type="ARBA" id="ARBA00022857"/>
    </source>
</evidence>
<gene>
    <name evidence="8" type="ORF">TeGR_g14260</name>
</gene>
<sequence length="322" mass="33692">MIPPAALPAQLLPSIPLLPYNLLPIVPSLSPDKHKGQTGGKLLTLGSSPEYFGAGMFAASAMLRAGGDMAHVLTLTEAAGSAIRANSKGELMVFTPEACGQQTCQDLLSRMDGVCVGPGLSRSDEAHDFASFCCDVIAATPHITSIVVDADGLFAHPSQPRPPLTCFQNDPRAILTPNIVEFRRLTSRYCPSPLDSPSAPVPAAASSLLSELGVGAIVVKGRTDHIVTPTHHVECAVNGGLKRCGGLGDVLAGVTCLFATWLRSFERGGGEGGPQLHEVLYAACAVARESSRRAFVRHGRSTSAPHVVGEVGGVCEELFPPW</sequence>
<keyword evidence="6" id="KW-0597">Phosphoprotein</keyword>
<keyword evidence="1 6" id="KW-0547">Nucleotide-binding</keyword>
<dbReference type="Pfam" id="PF01256">
    <property type="entry name" value="Carb_kinase"/>
    <property type="match status" value="1"/>
</dbReference>
<evidence type="ECO:0000256" key="1">
    <source>
        <dbReference type="ARBA" id="ARBA00022741"/>
    </source>
</evidence>
<dbReference type="SUPFAM" id="SSF53613">
    <property type="entry name" value="Ribokinase-like"/>
    <property type="match status" value="1"/>
</dbReference>
<keyword evidence="5 6" id="KW-0456">Lyase</keyword>
<reference evidence="8 9" key="1">
    <citation type="journal article" date="2023" name="Commun. Biol.">
        <title>Genome analysis of Parmales, the sister group of diatoms, reveals the evolutionary specialization of diatoms from phago-mixotrophs to photoautotrophs.</title>
        <authorList>
            <person name="Ban H."/>
            <person name="Sato S."/>
            <person name="Yoshikawa S."/>
            <person name="Yamada K."/>
            <person name="Nakamura Y."/>
            <person name="Ichinomiya M."/>
            <person name="Sato N."/>
            <person name="Blanc-Mathieu R."/>
            <person name="Endo H."/>
            <person name="Kuwata A."/>
            <person name="Ogata H."/>
        </authorList>
    </citation>
    <scope>NUCLEOTIDE SEQUENCE [LARGE SCALE GENOMIC DNA]</scope>
</reference>
<name>A0ABQ6N4J3_9STRA</name>
<evidence type="ECO:0000259" key="7">
    <source>
        <dbReference type="PROSITE" id="PS51383"/>
    </source>
</evidence>
<comment type="catalytic activity">
    <reaction evidence="6">
        <text>(6S)-NADPHX + ATP = ADP + phosphate + NADPH + H(+)</text>
        <dbReference type="Rhea" id="RHEA:32231"/>
        <dbReference type="ChEBI" id="CHEBI:15378"/>
        <dbReference type="ChEBI" id="CHEBI:30616"/>
        <dbReference type="ChEBI" id="CHEBI:43474"/>
        <dbReference type="ChEBI" id="CHEBI:57783"/>
        <dbReference type="ChEBI" id="CHEBI:64076"/>
        <dbReference type="ChEBI" id="CHEBI:456216"/>
        <dbReference type="EC" id="4.2.1.93"/>
    </reaction>
</comment>
<keyword evidence="9" id="KW-1185">Reference proteome</keyword>
<feature type="binding site" evidence="6">
    <location>
        <begin position="220"/>
        <end position="224"/>
    </location>
    <ligand>
        <name>ATP</name>
        <dbReference type="ChEBI" id="CHEBI:30616"/>
    </ligand>
</feature>
<dbReference type="EMBL" id="BRYB01000868">
    <property type="protein sequence ID" value="GMI39318.1"/>
    <property type="molecule type" value="Genomic_DNA"/>
</dbReference>
<evidence type="ECO:0000313" key="8">
    <source>
        <dbReference type="EMBL" id="GMI39318.1"/>
    </source>
</evidence>
<dbReference type="PANTHER" id="PTHR12592:SF0">
    <property type="entry name" value="ATP-DEPENDENT (S)-NAD(P)H-HYDRATE DEHYDRATASE"/>
    <property type="match status" value="1"/>
</dbReference>
<feature type="domain" description="YjeF C-terminal" evidence="7">
    <location>
        <begin position="18"/>
        <end position="318"/>
    </location>
</feature>
<evidence type="ECO:0000313" key="9">
    <source>
        <dbReference type="Proteomes" id="UP001165060"/>
    </source>
</evidence>
<dbReference type="PANTHER" id="PTHR12592">
    <property type="entry name" value="ATP-DEPENDENT (S)-NAD(P)H-HYDRATE DEHYDRATASE FAMILY MEMBER"/>
    <property type="match status" value="1"/>
</dbReference>
<evidence type="ECO:0000256" key="2">
    <source>
        <dbReference type="ARBA" id="ARBA00022840"/>
    </source>
</evidence>
<dbReference type="EC" id="4.2.1.93" evidence="6"/>
<protein>
    <recommendedName>
        <fullName evidence="6">ATP-dependent (S)-NAD(P)H-hydrate dehydratase</fullName>
        <ecNumber evidence="6">4.2.1.93</ecNumber>
    </recommendedName>
    <alternativeName>
        <fullName evidence="6">ATP-dependent NAD(P)HX dehydratase</fullName>
    </alternativeName>
</protein>
<comment type="function">
    <text evidence="6">Catalyzes the dehydration of the S-form of NAD(P)HX at the expense of ATP, which is converted to ADP. Together with NAD(P)HX epimerase, which catalyzes the epimerization of the S- and R-forms, the enzyme allows the repair of both epimers of NAD(P)HX, a damaged form of NAD(P)H that is a result of enzymatic or heat-dependent hydration.</text>
</comment>
<feature type="binding site" evidence="6">
    <location>
        <begin position="178"/>
        <end position="184"/>
    </location>
    <ligand>
        <name>(6S)-NADPHX</name>
        <dbReference type="ChEBI" id="CHEBI:64076"/>
    </ligand>
</feature>